<sequence length="165" mass="18082">MSNEVVEWGASAVKRVKTRLRSRLKNDMMASLLHISLNGPNHDTEECREMLTEATKVWRKTHFRNLPSLKKLPMVGGSDHDGSLHRPATKTDIGIQVEFPDALQASRTGAQEDGEVTVETELDAQVQVVAQAVASNADLSHDALDAMDMGDVESGIDSDFELSLI</sequence>
<proteinExistence type="predicted"/>
<accession>A0ABN8LQG5</accession>
<dbReference type="Proteomes" id="UP001159427">
    <property type="component" value="Unassembled WGS sequence"/>
</dbReference>
<dbReference type="EMBL" id="CALNXI010000116">
    <property type="protein sequence ID" value="CAH3019468.1"/>
    <property type="molecule type" value="Genomic_DNA"/>
</dbReference>
<protein>
    <submittedName>
        <fullName evidence="1">Uncharacterized protein</fullName>
    </submittedName>
</protein>
<evidence type="ECO:0000313" key="1">
    <source>
        <dbReference type="EMBL" id="CAH3019468.1"/>
    </source>
</evidence>
<evidence type="ECO:0000313" key="2">
    <source>
        <dbReference type="Proteomes" id="UP001159427"/>
    </source>
</evidence>
<gene>
    <name evidence="1" type="ORF">PEVE_00002691</name>
</gene>
<reference evidence="1 2" key="1">
    <citation type="submission" date="2022-05" db="EMBL/GenBank/DDBJ databases">
        <authorList>
            <consortium name="Genoscope - CEA"/>
            <person name="William W."/>
        </authorList>
    </citation>
    <scope>NUCLEOTIDE SEQUENCE [LARGE SCALE GENOMIC DNA]</scope>
</reference>
<comment type="caution">
    <text evidence="1">The sequence shown here is derived from an EMBL/GenBank/DDBJ whole genome shotgun (WGS) entry which is preliminary data.</text>
</comment>
<organism evidence="1 2">
    <name type="scientific">Porites evermanni</name>
    <dbReference type="NCBI Taxonomy" id="104178"/>
    <lineage>
        <taxon>Eukaryota</taxon>
        <taxon>Metazoa</taxon>
        <taxon>Cnidaria</taxon>
        <taxon>Anthozoa</taxon>
        <taxon>Hexacorallia</taxon>
        <taxon>Scleractinia</taxon>
        <taxon>Fungiina</taxon>
        <taxon>Poritidae</taxon>
        <taxon>Porites</taxon>
    </lineage>
</organism>
<keyword evidence="2" id="KW-1185">Reference proteome</keyword>
<name>A0ABN8LQG5_9CNID</name>